<feature type="region of interest" description="Disordered" evidence="1">
    <location>
        <begin position="1"/>
        <end position="26"/>
    </location>
</feature>
<accession>A0ABU3L1K4</accession>
<keyword evidence="2" id="KW-1133">Transmembrane helix</keyword>
<feature type="transmembrane region" description="Helical" evidence="2">
    <location>
        <begin position="40"/>
        <end position="60"/>
    </location>
</feature>
<sequence length="61" mass="6914">MEKQESESEWKADDSAPISSKGRKGADFINQTTTTNQNRFPWITIAVVVILLIIVSFFLLQ</sequence>
<evidence type="ECO:0000313" key="4">
    <source>
        <dbReference type="Proteomes" id="UP001250656"/>
    </source>
</evidence>
<dbReference type="Proteomes" id="UP001250656">
    <property type="component" value="Unassembled WGS sequence"/>
</dbReference>
<evidence type="ECO:0000313" key="3">
    <source>
        <dbReference type="EMBL" id="MDT7827490.1"/>
    </source>
</evidence>
<gene>
    <name evidence="3" type="ORF">RQM65_02280</name>
</gene>
<evidence type="ECO:0000256" key="1">
    <source>
        <dbReference type="SAM" id="MobiDB-lite"/>
    </source>
</evidence>
<reference evidence="3 4" key="1">
    <citation type="submission" date="2023-09" db="EMBL/GenBank/DDBJ databases">
        <title>Novel taxa isolated from Blanes Bay.</title>
        <authorList>
            <person name="Rey-Velasco X."/>
            <person name="Lucena T."/>
        </authorList>
    </citation>
    <scope>NUCLEOTIDE SEQUENCE [LARGE SCALE GENOMIC DNA]</scope>
    <source>
        <strain evidence="3 4">S334</strain>
    </source>
</reference>
<keyword evidence="2" id="KW-0472">Membrane</keyword>
<keyword evidence="2" id="KW-0812">Transmembrane</keyword>
<feature type="compositionally biased region" description="Basic and acidic residues" evidence="1">
    <location>
        <begin position="1"/>
        <end position="14"/>
    </location>
</feature>
<comment type="caution">
    <text evidence="3">The sequence shown here is derived from an EMBL/GenBank/DDBJ whole genome shotgun (WGS) entry which is preliminary data.</text>
</comment>
<name>A0ABU3L1K4_9FLAO</name>
<proteinExistence type="predicted"/>
<dbReference type="EMBL" id="JAVTTP010000001">
    <property type="protein sequence ID" value="MDT7827490.1"/>
    <property type="molecule type" value="Genomic_DNA"/>
</dbReference>
<protein>
    <submittedName>
        <fullName evidence="3">Uncharacterized protein</fullName>
    </submittedName>
</protein>
<dbReference type="RefSeq" id="WP_314012435.1">
    <property type="nucleotide sequence ID" value="NZ_JAVTTP010000001.1"/>
</dbReference>
<organism evidence="3 4">
    <name type="scientific">Pricia mediterranea</name>
    <dbReference type="NCBI Taxonomy" id="3076079"/>
    <lineage>
        <taxon>Bacteria</taxon>
        <taxon>Pseudomonadati</taxon>
        <taxon>Bacteroidota</taxon>
        <taxon>Flavobacteriia</taxon>
        <taxon>Flavobacteriales</taxon>
        <taxon>Flavobacteriaceae</taxon>
        <taxon>Pricia</taxon>
    </lineage>
</organism>
<keyword evidence="4" id="KW-1185">Reference proteome</keyword>
<evidence type="ECO:0000256" key="2">
    <source>
        <dbReference type="SAM" id="Phobius"/>
    </source>
</evidence>